<dbReference type="Pfam" id="PF02518">
    <property type="entry name" value="HATPase_c"/>
    <property type="match status" value="1"/>
</dbReference>
<evidence type="ECO:0000256" key="7">
    <source>
        <dbReference type="ARBA" id="ARBA00022840"/>
    </source>
</evidence>
<dbReference type="RefSeq" id="WP_089409546.1">
    <property type="nucleotide sequence ID" value="NZ_FZOU01000006.1"/>
</dbReference>
<dbReference type="InterPro" id="IPR005467">
    <property type="entry name" value="His_kinase_dom"/>
</dbReference>
<keyword evidence="4" id="KW-0808">Transferase</keyword>
<dbReference type="EMBL" id="FZOU01000006">
    <property type="protein sequence ID" value="SNT27240.1"/>
    <property type="molecule type" value="Genomic_DNA"/>
</dbReference>
<keyword evidence="6 10" id="KW-0418">Kinase</keyword>
<dbReference type="SUPFAM" id="SSF55785">
    <property type="entry name" value="PYP-like sensor domain (PAS domain)"/>
    <property type="match status" value="1"/>
</dbReference>
<feature type="domain" description="Histidine kinase" evidence="9">
    <location>
        <begin position="191"/>
        <end position="406"/>
    </location>
</feature>
<dbReference type="Gene3D" id="1.10.287.130">
    <property type="match status" value="1"/>
</dbReference>
<reference evidence="10 11" key="1">
    <citation type="submission" date="2017-06" db="EMBL/GenBank/DDBJ databases">
        <authorList>
            <person name="Kim H.J."/>
            <person name="Triplett B.A."/>
        </authorList>
    </citation>
    <scope>NUCLEOTIDE SEQUENCE [LARGE SCALE GENOMIC DNA]</scope>
    <source>
        <strain evidence="10 11">DSM 18704</strain>
    </source>
</reference>
<dbReference type="PANTHER" id="PTHR43065">
    <property type="entry name" value="SENSOR HISTIDINE KINASE"/>
    <property type="match status" value="1"/>
</dbReference>
<dbReference type="AlphaFoldDB" id="A0A239LAC9"/>
<dbReference type="InterPro" id="IPR035965">
    <property type="entry name" value="PAS-like_dom_sf"/>
</dbReference>
<dbReference type="CDD" id="cd00075">
    <property type="entry name" value="HATPase"/>
    <property type="match status" value="1"/>
</dbReference>
<accession>A0A239LAC9</accession>
<dbReference type="Proteomes" id="UP000198356">
    <property type="component" value="Unassembled WGS sequence"/>
</dbReference>
<dbReference type="Pfam" id="PF00512">
    <property type="entry name" value="HisKA"/>
    <property type="match status" value="1"/>
</dbReference>
<keyword evidence="7" id="KW-0067">ATP-binding</keyword>
<evidence type="ECO:0000259" key="9">
    <source>
        <dbReference type="PROSITE" id="PS50109"/>
    </source>
</evidence>
<dbReference type="InterPro" id="IPR013656">
    <property type="entry name" value="PAS_4"/>
</dbReference>
<keyword evidence="8" id="KW-0902">Two-component regulatory system</keyword>
<comment type="catalytic activity">
    <reaction evidence="1">
        <text>ATP + protein L-histidine = ADP + protein N-phospho-L-histidine.</text>
        <dbReference type="EC" id="2.7.13.3"/>
    </reaction>
</comment>
<dbReference type="GO" id="GO:0000155">
    <property type="term" value="F:phosphorelay sensor kinase activity"/>
    <property type="evidence" value="ECO:0007669"/>
    <property type="project" value="InterPro"/>
</dbReference>
<evidence type="ECO:0000256" key="2">
    <source>
        <dbReference type="ARBA" id="ARBA00012438"/>
    </source>
</evidence>
<keyword evidence="3" id="KW-0597">Phosphoprotein</keyword>
<dbReference type="Gene3D" id="3.30.565.10">
    <property type="entry name" value="Histidine kinase-like ATPase, C-terminal domain"/>
    <property type="match status" value="1"/>
</dbReference>
<evidence type="ECO:0000313" key="11">
    <source>
        <dbReference type="Proteomes" id="UP000198356"/>
    </source>
</evidence>
<dbReference type="Pfam" id="PF08448">
    <property type="entry name" value="PAS_4"/>
    <property type="match status" value="1"/>
</dbReference>
<dbReference type="PROSITE" id="PS50109">
    <property type="entry name" value="HIS_KIN"/>
    <property type="match status" value="1"/>
</dbReference>
<dbReference type="GO" id="GO:0005524">
    <property type="term" value="F:ATP binding"/>
    <property type="evidence" value="ECO:0007669"/>
    <property type="project" value="UniProtKB-KW"/>
</dbReference>
<dbReference type="PANTHER" id="PTHR43065:SF10">
    <property type="entry name" value="PEROXIDE STRESS-ACTIVATED HISTIDINE KINASE MAK3"/>
    <property type="match status" value="1"/>
</dbReference>
<evidence type="ECO:0000313" key="10">
    <source>
        <dbReference type="EMBL" id="SNT27240.1"/>
    </source>
</evidence>
<dbReference type="SUPFAM" id="SSF55874">
    <property type="entry name" value="ATPase domain of HSP90 chaperone/DNA topoisomerase II/histidine kinase"/>
    <property type="match status" value="1"/>
</dbReference>
<dbReference type="InterPro" id="IPR004358">
    <property type="entry name" value="Sig_transdc_His_kin-like_C"/>
</dbReference>
<evidence type="ECO:0000256" key="1">
    <source>
        <dbReference type="ARBA" id="ARBA00000085"/>
    </source>
</evidence>
<dbReference type="EC" id="2.7.13.3" evidence="2"/>
<name>A0A239LAC9_9BACT</name>
<dbReference type="SMART" id="SM00387">
    <property type="entry name" value="HATPase_c"/>
    <property type="match status" value="1"/>
</dbReference>
<dbReference type="InterPro" id="IPR036890">
    <property type="entry name" value="HATPase_C_sf"/>
</dbReference>
<keyword evidence="11" id="KW-1185">Reference proteome</keyword>
<evidence type="ECO:0000256" key="4">
    <source>
        <dbReference type="ARBA" id="ARBA00022679"/>
    </source>
</evidence>
<evidence type="ECO:0000256" key="5">
    <source>
        <dbReference type="ARBA" id="ARBA00022741"/>
    </source>
</evidence>
<dbReference type="Gene3D" id="3.30.450.20">
    <property type="entry name" value="PAS domain"/>
    <property type="match status" value="1"/>
</dbReference>
<dbReference type="OrthoDB" id="110541at2"/>
<dbReference type="SUPFAM" id="SSF47384">
    <property type="entry name" value="Homodimeric domain of signal transducing histidine kinase"/>
    <property type="match status" value="1"/>
</dbReference>
<dbReference type="InterPro" id="IPR036097">
    <property type="entry name" value="HisK_dim/P_sf"/>
</dbReference>
<dbReference type="CDD" id="cd00082">
    <property type="entry name" value="HisKA"/>
    <property type="match status" value="1"/>
</dbReference>
<sequence>METEKSEDQQMDRLERSRLLSEIATLRQLLGVNEATAVEQVERADRALAAMRASAQQREEQVRMVGEIMEASSDAVLVLDEHSIIRYRNARARAAAVQDAFVDGGAGDLERLYPRLAAPAFRERFETAMRGRVSFAFEAADEAHEHWFEVNVSPVGEGIAIYFRDVTDRHKQQALLARSEKLAVVGRLASSISHEINNPLESVVNLLYLIEHSASAGDEMRTYAKLATSELARVSHIVTQTLKFHRQSVRAEAARASEILDSVVSLFQGRLATLQVRVDRRFAPADTMVCLAGDMRQVFANLIGNAMDALGGAGTISLRTRLSRDWRTGARGLRVTVADNGAGMSDATRRRIFEAFYTTKTSTGTGLGLWVSQEIIRNHRGRVQVRSSQRAGASGTVFSLFFPAEIEGSIES</sequence>
<organism evidence="10 11">
    <name type="scientific">Granulicella rosea</name>
    <dbReference type="NCBI Taxonomy" id="474952"/>
    <lineage>
        <taxon>Bacteria</taxon>
        <taxon>Pseudomonadati</taxon>
        <taxon>Acidobacteriota</taxon>
        <taxon>Terriglobia</taxon>
        <taxon>Terriglobales</taxon>
        <taxon>Acidobacteriaceae</taxon>
        <taxon>Granulicella</taxon>
    </lineage>
</organism>
<dbReference type="PRINTS" id="PR00344">
    <property type="entry name" value="BCTRLSENSOR"/>
</dbReference>
<evidence type="ECO:0000256" key="6">
    <source>
        <dbReference type="ARBA" id="ARBA00022777"/>
    </source>
</evidence>
<protein>
    <recommendedName>
        <fullName evidence="2">histidine kinase</fullName>
        <ecNumber evidence="2">2.7.13.3</ecNumber>
    </recommendedName>
</protein>
<proteinExistence type="predicted"/>
<dbReference type="InterPro" id="IPR003594">
    <property type="entry name" value="HATPase_dom"/>
</dbReference>
<evidence type="ECO:0000256" key="8">
    <source>
        <dbReference type="ARBA" id="ARBA00023012"/>
    </source>
</evidence>
<dbReference type="InterPro" id="IPR003661">
    <property type="entry name" value="HisK_dim/P_dom"/>
</dbReference>
<keyword evidence="5" id="KW-0547">Nucleotide-binding</keyword>
<gene>
    <name evidence="10" type="ORF">SAMN05421770_106233</name>
</gene>
<evidence type="ECO:0000256" key="3">
    <source>
        <dbReference type="ARBA" id="ARBA00022553"/>
    </source>
</evidence>